<dbReference type="PANTHER" id="PTHR30126">
    <property type="entry name" value="HTH-TYPE TRANSCRIPTIONAL REGULATOR"/>
    <property type="match status" value="1"/>
</dbReference>
<dbReference type="SUPFAM" id="SSF53850">
    <property type="entry name" value="Periplasmic binding protein-like II"/>
    <property type="match status" value="1"/>
</dbReference>
<feature type="domain" description="HTH lysR-type" evidence="5">
    <location>
        <begin position="1"/>
        <end position="58"/>
    </location>
</feature>
<keyword evidence="3" id="KW-0238">DNA-binding</keyword>
<dbReference type="PRINTS" id="PR00039">
    <property type="entry name" value="HTHLYSR"/>
</dbReference>
<gene>
    <name evidence="6" type="ORF">ACFSCT_00530</name>
</gene>
<comment type="caution">
    <text evidence="6">The sequence shown here is derived from an EMBL/GenBank/DDBJ whole genome shotgun (WGS) entry which is preliminary data.</text>
</comment>
<dbReference type="InterPro" id="IPR036390">
    <property type="entry name" value="WH_DNA-bd_sf"/>
</dbReference>
<dbReference type="CDD" id="cd05466">
    <property type="entry name" value="PBP2_LTTR_substrate"/>
    <property type="match status" value="1"/>
</dbReference>
<reference evidence="7" key="1">
    <citation type="journal article" date="2019" name="Int. J. Syst. Evol. Microbiol.">
        <title>The Global Catalogue of Microorganisms (GCM) 10K type strain sequencing project: providing services to taxonomists for standard genome sequencing and annotation.</title>
        <authorList>
            <consortium name="The Broad Institute Genomics Platform"/>
            <consortium name="The Broad Institute Genome Sequencing Center for Infectious Disease"/>
            <person name="Wu L."/>
            <person name="Ma J."/>
        </authorList>
    </citation>
    <scope>NUCLEOTIDE SEQUENCE [LARGE SCALE GENOMIC DNA]</scope>
    <source>
        <strain evidence="7">CCUG 56029</strain>
    </source>
</reference>
<evidence type="ECO:0000259" key="5">
    <source>
        <dbReference type="PROSITE" id="PS50931"/>
    </source>
</evidence>
<sequence>MNLRFVETFLWVCRLGSFRAAAARLNTTQAAVSNRIATLEQELGNNLFERTPGAVHLTLAGKRAIPHAEQLLRTAELFREAAGEPANLTGLVSIGTIDSIVHTWLHLFVERIRARYPSIALDFDVDTSMNIAQAITAQKVDLALLMGPVPAPGLRNLPLTALECQWVAGAEIRKALPEGTLGLETLAQFPIFAFARGSVPHSWLIRQFEDRGLRVPTTSHSNSLSTIMRLISDGMGVGALPTRMIQRGLAEGRLFALNVDPGFPPLQLHAVFADHADNLISESLAQIAREVSAL</sequence>
<name>A0ABW4R2N7_9RHOB</name>
<dbReference type="SUPFAM" id="SSF46785">
    <property type="entry name" value="Winged helix' DNA-binding domain"/>
    <property type="match status" value="1"/>
</dbReference>
<keyword evidence="7" id="KW-1185">Reference proteome</keyword>
<dbReference type="InterPro" id="IPR036388">
    <property type="entry name" value="WH-like_DNA-bd_sf"/>
</dbReference>
<dbReference type="InterPro" id="IPR000847">
    <property type="entry name" value="LysR_HTH_N"/>
</dbReference>
<protein>
    <submittedName>
        <fullName evidence="6">LysR family transcriptional regulator</fullName>
    </submittedName>
</protein>
<evidence type="ECO:0000256" key="3">
    <source>
        <dbReference type="ARBA" id="ARBA00023125"/>
    </source>
</evidence>
<dbReference type="RefSeq" id="WP_379139338.1">
    <property type="nucleotide sequence ID" value="NZ_JBHUEN010000003.1"/>
</dbReference>
<dbReference type="Gene3D" id="3.40.190.10">
    <property type="entry name" value="Periplasmic binding protein-like II"/>
    <property type="match status" value="2"/>
</dbReference>
<accession>A0ABW4R2N7</accession>
<evidence type="ECO:0000256" key="1">
    <source>
        <dbReference type="ARBA" id="ARBA00009437"/>
    </source>
</evidence>
<dbReference type="PROSITE" id="PS50931">
    <property type="entry name" value="HTH_LYSR"/>
    <property type="match status" value="1"/>
</dbReference>
<dbReference type="Gene3D" id="1.10.10.10">
    <property type="entry name" value="Winged helix-like DNA-binding domain superfamily/Winged helix DNA-binding domain"/>
    <property type="match status" value="1"/>
</dbReference>
<dbReference type="Pfam" id="PF00126">
    <property type="entry name" value="HTH_1"/>
    <property type="match status" value="1"/>
</dbReference>
<dbReference type="InterPro" id="IPR005119">
    <property type="entry name" value="LysR_subst-bd"/>
</dbReference>
<evidence type="ECO:0000313" key="6">
    <source>
        <dbReference type="EMBL" id="MFD1880199.1"/>
    </source>
</evidence>
<keyword evidence="2" id="KW-0805">Transcription regulation</keyword>
<dbReference type="Proteomes" id="UP001597213">
    <property type="component" value="Unassembled WGS sequence"/>
</dbReference>
<dbReference type="EMBL" id="JBHUEN010000003">
    <property type="protein sequence ID" value="MFD1880199.1"/>
    <property type="molecule type" value="Genomic_DNA"/>
</dbReference>
<dbReference type="Pfam" id="PF03466">
    <property type="entry name" value="LysR_substrate"/>
    <property type="match status" value="1"/>
</dbReference>
<evidence type="ECO:0000256" key="4">
    <source>
        <dbReference type="ARBA" id="ARBA00023163"/>
    </source>
</evidence>
<organism evidence="6 7">
    <name type="scientific">Paracoccus pacificus</name>
    <dbReference type="NCBI Taxonomy" id="1463598"/>
    <lineage>
        <taxon>Bacteria</taxon>
        <taxon>Pseudomonadati</taxon>
        <taxon>Pseudomonadota</taxon>
        <taxon>Alphaproteobacteria</taxon>
        <taxon>Rhodobacterales</taxon>
        <taxon>Paracoccaceae</taxon>
        <taxon>Paracoccus</taxon>
    </lineage>
</organism>
<evidence type="ECO:0000313" key="7">
    <source>
        <dbReference type="Proteomes" id="UP001597213"/>
    </source>
</evidence>
<dbReference type="PANTHER" id="PTHR30126:SF77">
    <property type="entry name" value="TRANSCRIPTIONAL REGULATORY PROTEIN"/>
    <property type="match status" value="1"/>
</dbReference>
<keyword evidence="4" id="KW-0804">Transcription</keyword>
<proteinExistence type="inferred from homology"/>
<evidence type="ECO:0000256" key="2">
    <source>
        <dbReference type="ARBA" id="ARBA00023015"/>
    </source>
</evidence>
<comment type="similarity">
    <text evidence="1">Belongs to the LysR transcriptional regulatory family.</text>
</comment>